<organism evidence="3 4">
    <name type="scientific">Ancylobacter dichloromethanicus</name>
    <dbReference type="NCBI Taxonomy" id="518825"/>
    <lineage>
        <taxon>Bacteria</taxon>
        <taxon>Pseudomonadati</taxon>
        <taxon>Pseudomonadota</taxon>
        <taxon>Alphaproteobacteria</taxon>
        <taxon>Hyphomicrobiales</taxon>
        <taxon>Xanthobacteraceae</taxon>
        <taxon>Ancylobacter</taxon>
    </lineage>
</organism>
<keyword evidence="2" id="KW-0472">Membrane</keyword>
<evidence type="ECO:0000313" key="3">
    <source>
        <dbReference type="EMBL" id="GLK70627.1"/>
    </source>
</evidence>
<reference evidence="3" key="2">
    <citation type="submission" date="2023-01" db="EMBL/GenBank/DDBJ databases">
        <authorList>
            <person name="Sun Q."/>
            <person name="Evtushenko L."/>
        </authorList>
    </citation>
    <scope>NUCLEOTIDE SEQUENCE</scope>
    <source>
        <strain evidence="3">VKM B-2484</strain>
    </source>
</reference>
<feature type="transmembrane region" description="Helical" evidence="2">
    <location>
        <begin position="6"/>
        <end position="24"/>
    </location>
</feature>
<reference evidence="3" key="1">
    <citation type="journal article" date="2014" name="Int. J. Syst. Evol. Microbiol.">
        <title>Complete genome sequence of Corynebacterium casei LMG S-19264T (=DSM 44701T), isolated from a smear-ripened cheese.</title>
        <authorList>
            <consortium name="US DOE Joint Genome Institute (JGI-PGF)"/>
            <person name="Walter F."/>
            <person name="Albersmeier A."/>
            <person name="Kalinowski J."/>
            <person name="Ruckert C."/>
        </authorList>
    </citation>
    <scope>NUCLEOTIDE SEQUENCE</scope>
    <source>
        <strain evidence="3">VKM B-2484</strain>
    </source>
</reference>
<comment type="caution">
    <text evidence="3">The sequence shown here is derived from an EMBL/GenBank/DDBJ whole genome shotgun (WGS) entry which is preliminary data.</text>
</comment>
<proteinExistence type="predicted"/>
<dbReference type="NCBIfam" id="TIGR04360">
    <property type="entry name" value="other_trbK"/>
    <property type="match status" value="1"/>
</dbReference>
<keyword evidence="2" id="KW-1133">Transmembrane helix</keyword>
<evidence type="ECO:0000256" key="2">
    <source>
        <dbReference type="SAM" id="Phobius"/>
    </source>
</evidence>
<sequence length="139" mass="14214">MDGGTLARVGAIVFVAVAITATAIEMNRKDVTPNALATQGRSGAAQDPLAAELLRCSEIGEAGTRDPGCLKAWAENRRRFLGQPAPTSSPTPVAPTTLFPSAPASADPIRKDSAPTNVTAPATQAEPARPPISATEGAR</sequence>
<keyword evidence="2" id="KW-0812">Transmembrane</keyword>
<name>A0A9W6J5B8_9HYPH</name>
<keyword evidence="4" id="KW-1185">Reference proteome</keyword>
<dbReference type="EMBL" id="BSFJ01000004">
    <property type="protein sequence ID" value="GLK70627.1"/>
    <property type="molecule type" value="Genomic_DNA"/>
</dbReference>
<evidence type="ECO:0000313" key="4">
    <source>
        <dbReference type="Proteomes" id="UP001143370"/>
    </source>
</evidence>
<feature type="region of interest" description="Disordered" evidence="1">
    <location>
        <begin position="80"/>
        <end position="139"/>
    </location>
</feature>
<gene>
    <name evidence="3" type="ORF">GCM10017643_07420</name>
</gene>
<dbReference type="Proteomes" id="UP001143370">
    <property type="component" value="Unassembled WGS sequence"/>
</dbReference>
<accession>A0A9W6J5B8</accession>
<dbReference type="Pfam" id="PF20084">
    <property type="entry name" value="TrbK"/>
    <property type="match status" value="1"/>
</dbReference>
<dbReference type="RefSeq" id="WP_213374147.1">
    <property type="nucleotide sequence ID" value="NZ_BSFJ01000004.1"/>
</dbReference>
<protein>
    <recommendedName>
        <fullName evidence="5">Conjugal transfer protein TrbK</fullName>
    </recommendedName>
</protein>
<evidence type="ECO:0000256" key="1">
    <source>
        <dbReference type="SAM" id="MobiDB-lite"/>
    </source>
</evidence>
<dbReference type="AlphaFoldDB" id="A0A9W6J5B8"/>
<evidence type="ECO:0008006" key="5">
    <source>
        <dbReference type="Google" id="ProtNLM"/>
    </source>
</evidence>
<dbReference type="InterPro" id="IPR027587">
    <property type="entry name" value="TrbK"/>
</dbReference>